<evidence type="ECO:0000256" key="3">
    <source>
        <dbReference type="SAM" id="Phobius"/>
    </source>
</evidence>
<name>A0A1Y3CJZ5_9GAMM</name>
<dbReference type="EMBL" id="NEGB01000001">
    <property type="protein sequence ID" value="OTG67439.1"/>
    <property type="molecule type" value="Genomic_DNA"/>
</dbReference>
<dbReference type="OrthoDB" id="6712757at2"/>
<feature type="compositionally biased region" description="Polar residues" evidence="2">
    <location>
        <begin position="51"/>
        <end position="74"/>
    </location>
</feature>
<dbReference type="Proteomes" id="UP000242765">
    <property type="component" value="Unassembled WGS sequence"/>
</dbReference>
<organism evidence="4 5">
    <name type="scientific">Acinetobacter silvestris</name>
    <dbReference type="NCBI Taxonomy" id="1977882"/>
    <lineage>
        <taxon>Bacteria</taxon>
        <taxon>Pseudomonadati</taxon>
        <taxon>Pseudomonadota</taxon>
        <taxon>Gammaproteobacteria</taxon>
        <taxon>Moraxellales</taxon>
        <taxon>Moraxellaceae</taxon>
        <taxon>Acinetobacter</taxon>
    </lineage>
</organism>
<comment type="caution">
    <text evidence="4">The sequence shown here is derived from an EMBL/GenBank/DDBJ whole genome shotgun (WGS) entry which is preliminary data.</text>
</comment>
<dbReference type="STRING" id="1977882.B9T28_02105"/>
<proteinExistence type="predicted"/>
<dbReference type="RefSeq" id="WP_086202296.1">
    <property type="nucleotide sequence ID" value="NZ_NEGB01000001.1"/>
</dbReference>
<gene>
    <name evidence="4" type="ORF">B9T28_02105</name>
</gene>
<accession>A0A1Y3CJZ5</accession>
<evidence type="ECO:0000313" key="4">
    <source>
        <dbReference type="EMBL" id="OTG67439.1"/>
    </source>
</evidence>
<feature type="transmembrane region" description="Helical" evidence="3">
    <location>
        <begin position="12"/>
        <end position="32"/>
    </location>
</feature>
<feature type="coiled-coil region" evidence="1">
    <location>
        <begin position="92"/>
        <end position="137"/>
    </location>
</feature>
<feature type="region of interest" description="Disordered" evidence="2">
    <location>
        <begin position="50"/>
        <end position="74"/>
    </location>
</feature>
<keyword evidence="1" id="KW-0175">Coiled coil</keyword>
<sequence>MPFDHRENSKLIWMIAGGLVAIILLVITYLWMSNTTEQKTQSVPNKVPAAQVQNSAPPLAQSAEQTISEPSTSTLVDEKILKDEVPKNDTAAKEEVAKLEDIQKQLDEQEQTLKAQHTDADQLIKLKEEQIKLLEQQLSQAHK</sequence>
<reference evidence="4 5" key="1">
    <citation type="submission" date="2017-04" db="EMBL/GenBank/DDBJ databases">
        <title>High diversity of culturable Acinetobacter species in natural soil and water ecosystems.</title>
        <authorList>
            <person name="Nemec A."/>
            <person name="Radolfova-Krizova L."/>
        </authorList>
    </citation>
    <scope>NUCLEOTIDE SEQUENCE [LARGE SCALE GENOMIC DNA]</scope>
    <source>
        <strain evidence="4 5">ANC 4999</strain>
    </source>
</reference>
<keyword evidence="3" id="KW-1133">Transmembrane helix</keyword>
<evidence type="ECO:0000313" key="5">
    <source>
        <dbReference type="Proteomes" id="UP000242765"/>
    </source>
</evidence>
<protein>
    <submittedName>
        <fullName evidence="4">Uncharacterized protein</fullName>
    </submittedName>
</protein>
<evidence type="ECO:0000256" key="2">
    <source>
        <dbReference type="SAM" id="MobiDB-lite"/>
    </source>
</evidence>
<keyword evidence="5" id="KW-1185">Reference proteome</keyword>
<keyword evidence="3" id="KW-0472">Membrane</keyword>
<evidence type="ECO:0000256" key="1">
    <source>
        <dbReference type="SAM" id="Coils"/>
    </source>
</evidence>
<keyword evidence="3" id="KW-0812">Transmembrane</keyword>
<dbReference type="AlphaFoldDB" id="A0A1Y3CJZ5"/>